<protein>
    <submittedName>
        <fullName evidence="2">Carboxymuconolactone decarboxylase family protein</fullName>
    </submittedName>
</protein>
<reference evidence="2" key="1">
    <citation type="submission" date="2021-06" db="EMBL/GenBank/DDBJ databases">
        <title>A collection of bacterial strains from the Burkholderia cepacia Research Laboratory and Repository.</title>
        <authorList>
            <person name="Lipuma J."/>
            <person name="Spilker T."/>
        </authorList>
    </citation>
    <scope>NUCLEOTIDE SEQUENCE</scope>
    <source>
        <strain evidence="2">AU37435</strain>
    </source>
</reference>
<proteinExistence type="predicted"/>
<organism evidence="2 3">
    <name type="scientific">Burkholderia multivorans</name>
    <dbReference type="NCBI Taxonomy" id="87883"/>
    <lineage>
        <taxon>Bacteria</taxon>
        <taxon>Pseudomonadati</taxon>
        <taxon>Pseudomonadota</taxon>
        <taxon>Betaproteobacteria</taxon>
        <taxon>Burkholderiales</taxon>
        <taxon>Burkholderiaceae</taxon>
        <taxon>Burkholderia</taxon>
        <taxon>Burkholderia cepacia complex</taxon>
    </lineage>
</organism>
<sequence>MEDRPIHSDGTPTRRAVLGDTYVDNALRRDDPFNRPMQQWLTEHVWGGCWASDALPRSTRSLVTLAFLIVLDRTDELRLHFRGAIRNGCSVTEIREVLMQAAGYCGAPAAVGAFKIANEVLADEIAALARDA</sequence>
<dbReference type="InterPro" id="IPR052512">
    <property type="entry name" value="4CMD/NDH-1_regulator"/>
</dbReference>
<dbReference type="PANTHER" id="PTHR33570">
    <property type="entry name" value="4-CARBOXYMUCONOLACTONE DECARBOXYLASE FAMILY PROTEIN"/>
    <property type="match status" value="1"/>
</dbReference>
<comment type="caution">
    <text evidence="2">The sequence shown here is derived from an EMBL/GenBank/DDBJ whole genome shotgun (WGS) entry which is preliminary data.</text>
</comment>
<evidence type="ECO:0000313" key="2">
    <source>
        <dbReference type="EMBL" id="MBU9360656.1"/>
    </source>
</evidence>
<evidence type="ECO:0000259" key="1">
    <source>
        <dbReference type="Pfam" id="PF02627"/>
    </source>
</evidence>
<dbReference type="RefSeq" id="WP_053299017.1">
    <property type="nucleotide sequence ID" value="NZ_CADFGZ010000002.1"/>
</dbReference>
<dbReference type="InterPro" id="IPR029032">
    <property type="entry name" value="AhpD-like"/>
</dbReference>
<dbReference type="InterPro" id="IPR003779">
    <property type="entry name" value="CMD-like"/>
</dbReference>
<name>A0AAP2HRT5_9BURK</name>
<feature type="domain" description="Carboxymuconolactone decarboxylase-like" evidence="1">
    <location>
        <begin position="37"/>
        <end position="119"/>
    </location>
</feature>
<gene>
    <name evidence="2" type="ORF">KTE52_30495</name>
</gene>
<dbReference type="AlphaFoldDB" id="A0AAP2HRT5"/>
<dbReference type="PANTHER" id="PTHR33570:SF2">
    <property type="entry name" value="CARBOXYMUCONOLACTONE DECARBOXYLASE-LIKE DOMAIN-CONTAINING PROTEIN"/>
    <property type="match status" value="1"/>
</dbReference>
<dbReference type="Proteomes" id="UP001196915">
    <property type="component" value="Unassembled WGS sequence"/>
</dbReference>
<dbReference type="SUPFAM" id="SSF69118">
    <property type="entry name" value="AhpD-like"/>
    <property type="match status" value="1"/>
</dbReference>
<evidence type="ECO:0000313" key="3">
    <source>
        <dbReference type="Proteomes" id="UP001196915"/>
    </source>
</evidence>
<dbReference type="GO" id="GO:0051920">
    <property type="term" value="F:peroxiredoxin activity"/>
    <property type="evidence" value="ECO:0007669"/>
    <property type="project" value="InterPro"/>
</dbReference>
<dbReference type="Pfam" id="PF02627">
    <property type="entry name" value="CMD"/>
    <property type="match status" value="1"/>
</dbReference>
<accession>A0AAP2HRT5</accession>
<dbReference type="Gene3D" id="1.20.1290.10">
    <property type="entry name" value="AhpD-like"/>
    <property type="match status" value="1"/>
</dbReference>
<dbReference type="EMBL" id="JAHPMX010000033">
    <property type="protein sequence ID" value="MBU9360656.1"/>
    <property type="molecule type" value="Genomic_DNA"/>
</dbReference>